<keyword evidence="2" id="KW-1185">Reference proteome</keyword>
<reference evidence="1 2" key="1">
    <citation type="journal article" date="2018" name="Mol. Biol. Evol.">
        <title>Broad Genomic Sampling Reveals a Smut Pathogenic Ancestry of the Fungal Clade Ustilaginomycotina.</title>
        <authorList>
            <person name="Kijpornyongpan T."/>
            <person name="Mondo S.J."/>
            <person name="Barry K."/>
            <person name="Sandor L."/>
            <person name="Lee J."/>
            <person name="Lipzen A."/>
            <person name="Pangilinan J."/>
            <person name="LaButti K."/>
            <person name="Hainaut M."/>
            <person name="Henrissat B."/>
            <person name="Grigoriev I.V."/>
            <person name="Spatafora J.W."/>
            <person name="Aime M.C."/>
        </authorList>
    </citation>
    <scope>NUCLEOTIDE SEQUENCE [LARGE SCALE GENOMIC DNA]</scope>
    <source>
        <strain evidence="1 2">SA 807</strain>
    </source>
</reference>
<evidence type="ECO:0000313" key="2">
    <source>
        <dbReference type="Proteomes" id="UP000245626"/>
    </source>
</evidence>
<accession>A0ACD0NR61</accession>
<gene>
    <name evidence="1" type="ORF">IE53DRAFT_370776</name>
</gene>
<evidence type="ECO:0000313" key="1">
    <source>
        <dbReference type="EMBL" id="PWN48260.1"/>
    </source>
</evidence>
<sequence length="170" mass="19791">MTTNPPHPSCTIQLDQRSKTLIQDSQDLFCAKPSREIFHRSWNPQATFEDPICIAKGFREYAAQWYSMPKIFSHSKTLSWSPTKVDEEEIRFQQVQLYRVRGLGLEKVMESTVVLRLDEKGRIVSFQDRWDHKPLPNGRVSGFFRRLNARLVPYFVKVETEDLGESGKGK</sequence>
<organism evidence="1 2">
    <name type="scientific">Violaceomyces palustris</name>
    <dbReference type="NCBI Taxonomy" id="1673888"/>
    <lineage>
        <taxon>Eukaryota</taxon>
        <taxon>Fungi</taxon>
        <taxon>Dikarya</taxon>
        <taxon>Basidiomycota</taxon>
        <taxon>Ustilaginomycotina</taxon>
        <taxon>Ustilaginomycetes</taxon>
        <taxon>Violaceomycetales</taxon>
        <taxon>Violaceomycetaceae</taxon>
        <taxon>Violaceomyces</taxon>
    </lineage>
</organism>
<protein>
    <submittedName>
        <fullName evidence="1">Uncharacterized protein</fullName>
    </submittedName>
</protein>
<dbReference type="EMBL" id="KZ820239">
    <property type="protein sequence ID" value="PWN48260.1"/>
    <property type="molecule type" value="Genomic_DNA"/>
</dbReference>
<dbReference type="Proteomes" id="UP000245626">
    <property type="component" value="Unassembled WGS sequence"/>
</dbReference>
<proteinExistence type="predicted"/>
<name>A0ACD0NR61_9BASI</name>